<gene>
    <name evidence="6" type="ORF">P167DRAFT_537769</name>
</gene>
<keyword evidence="7" id="KW-1185">Reference proteome</keyword>
<dbReference type="Gene3D" id="3.20.20.140">
    <property type="entry name" value="Metal-dependent hydrolases"/>
    <property type="match status" value="1"/>
</dbReference>
<dbReference type="InterPro" id="IPR018228">
    <property type="entry name" value="DNase_TatD-rel_CS"/>
</dbReference>
<reference evidence="6 7" key="1">
    <citation type="journal article" date="2018" name="Nat. Ecol. Evol.">
        <title>Pezizomycetes genomes reveal the molecular basis of ectomycorrhizal truffle lifestyle.</title>
        <authorList>
            <person name="Murat C."/>
            <person name="Payen T."/>
            <person name="Noel B."/>
            <person name="Kuo A."/>
            <person name="Morin E."/>
            <person name="Chen J."/>
            <person name="Kohler A."/>
            <person name="Krizsan K."/>
            <person name="Balestrini R."/>
            <person name="Da Silva C."/>
            <person name="Montanini B."/>
            <person name="Hainaut M."/>
            <person name="Levati E."/>
            <person name="Barry K.W."/>
            <person name="Belfiori B."/>
            <person name="Cichocki N."/>
            <person name="Clum A."/>
            <person name="Dockter R.B."/>
            <person name="Fauchery L."/>
            <person name="Guy J."/>
            <person name="Iotti M."/>
            <person name="Le Tacon F."/>
            <person name="Lindquist E.A."/>
            <person name="Lipzen A."/>
            <person name="Malagnac F."/>
            <person name="Mello A."/>
            <person name="Molinier V."/>
            <person name="Miyauchi S."/>
            <person name="Poulain J."/>
            <person name="Riccioni C."/>
            <person name="Rubini A."/>
            <person name="Sitrit Y."/>
            <person name="Splivallo R."/>
            <person name="Traeger S."/>
            <person name="Wang M."/>
            <person name="Zifcakova L."/>
            <person name="Wipf D."/>
            <person name="Zambonelli A."/>
            <person name="Paolocci F."/>
            <person name="Nowrousian M."/>
            <person name="Ottonello S."/>
            <person name="Baldrian P."/>
            <person name="Spatafora J.W."/>
            <person name="Henrissat B."/>
            <person name="Nagy L.G."/>
            <person name="Aury J.M."/>
            <person name="Wincker P."/>
            <person name="Grigoriev I.V."/>
            <person name="Bonfante P."/>
            <person name="Martin F.M."/>
        </authorList>
    </citation>
    <scope>NUCLEOTIDE SEQUENCE [LARGE SCALE GENOMIC DNA]</scope>
    <source>
        <strain evidence="6 7">CCBAS932</strain>
    </source>
</reference>
<dbReference type="PROSITE" id="PS01090">
    <property type="entry name" value="TATD_2"/>
    <property type="match status" value="1"/>
</dbReference>
<dbReference type="InterPro" id="IPR001130">
    <property type="entry name" value="TatD-like"/>
</dbReference>
<dbReference type="GO" id="GO:0046872">
    <property type="term" value="F:metal ion binding"/>
    <property type="evidence" value="ECO:0007669"/>
    <property type="project" value="UniProtKB-KW"/>
</dbReference>
<feature type="compositionally biased region" description="Low complexity" evidence="5">
    <location>
        <begin position="55"/>
        <end position="74"/>
    </location>
</feature>
<feature type="region of interest" description="Disordered" evidence="5">
    <location>
        <begin position="46"/>
        <end position="74"/>
    </location>
</feature>
<dbReference type="PANTHER" id="PTHR10060:SF15">
    <property type="entry name" value="DEOXYRIBONUCLEASE TATDN1"/>
    <property type="match status" value="1"/>
</dbReference>
<accession>A0A3N4KLN9</accession>
<evidence type="ECO:0000313" key="6">
    <source>
        <dbReference type="EMBL" id="RPB10328.1"/>
    </source>
</evidence>
<dbReference type="Pfam" id="PF01026">
    <property type="entry name" value="TatD_DNase"/>
    <property type="match status" value="1"/>
</dbReference>
<dbReference type="Proteomes" id="UP000277580">
    <property type="component" value="Unassembled WGS sequence"/>
</dbReference>
<dbReference type="AlphaFoldDB" id="A0A3N4KLN9"/>
<dbReference type="SUPFAM" id="SSF51556">
    <property type="entry name" value="Metallo-dependent hydrolases"/>
    <property type="match status" value="1"/>
</dbReference>
<evidence type="ECO:0000256" key="5">
    <source>
        <dbReference type="SAM" id="MobiDB-lite"/>
    </source>
</evidence>
<dbReference type="OrthoDB" id="6079689at2759"/>
<sequence length="400" mass="43680">MRIRLPPAVFRNITSHTHTYAHLSAFSFPKQKRFLNTHSQNTQFAITPQSARKMSTASSAPSTAMNSTATSSADATAASSQSDLALPQSSPYVPRYIDIGINLTDRQFHGEYHGKQVHQSDLDDIVQRGRLGGVEKLMLTGSCLKESKAALEIAQNYPGYMYTTVGVHPCSAKDLTNHRAGHAAYIDSLRTLALSSPLVAAFGEIGLDYDRLYHASVEEQKLAFTMQLDLAGELGLPLFLHSRAAAEDFEAILFPRLPRLKGGLVHSFTGSMDEMKRIVGAGLYVGVNGCSLKTEENLAVMKEIPLDRLMIETDGPWCEIRPTHASSKYLKDAPALPKAVKKERFVAGTNQLIKGRNEPVCISQVAYVIANVKGISIEEVCEAAWKNTVDVFGLGVKTAE</sequence>
<evidence type="ECO:0000256" key="1">
    <source>
        <dbReference type="ARBA" id="ARBA00009275"/>
    </source>
</evidence>
<organism evidence="6 7">
    <name type="scientific">Morchella conica CCBAS932</name>
    <dbReference type="NCBI Taxonomy" id="1392247"/>
    <lineage>
        <taxon>Eukaryota</taxon>
        <taxon>Fungi</taxon>
        <taxon>Dikarya</taxon>
        <taxon>Ascomycota</taxon>
        <taxon>Pezizomycotina</taxon>
        <taxon>Pezizomycetes</taxon>
        <taxon>Pezizales</taxon>
        <taxon>Morchellaceae</taxon>
        <taxon>Morchella</taxon>
    </lineage>
</organism>
<dbReference type="FunCoup" id="A0A3N4KLN9">
    <property type="interactions" value="584"/>
</dbReference>
<dbReference type="GO" id="GO:0005829">
    <property type="term" value="C:cytosol"/>
    <property type="evidence" value="ECO:0007669"/>
    <property type="project" value="TreeGrafter"/>
</dbReference>
<dbReference type="STRING" id="1392247.A0A3N4KLN9"/>
<protein>
    <recommendedName>
        <fullName evidence="8">Mg-dependent DNase</fullName>
    </recommendedName>
</protein>
<evidence type="ECO:0008006" key="8">
    <source>
        <dbReference type="Google" id="ProtNLM"/>
    </source>
</evidence>
<evidence type="ECO:0000256" key="4">
    <source>
        <dbReference type="ARBA" id="ARBA00022801"/>
    </source>
</evidence>
<comment type="similarity">
    <text evidence="1">Belongs to the metallo-dependent hydrolases superfamily. TatD-type hydrolase family.</text>
</comment>
<dbReference type="InterPro" id="IPR050891">
    <property type="entry name" value="TatD-type_Hydrolase"/>
</dbReference>
<dbReference type="CDD" id="cd01310">
    <property type="entry name" value="TatD_DNAse"/>
    <property type="match status" value="1"/>
</dbReference>
<evidence type="ECO:0000313" key="7">
    <source>
        <dbReference type="Proteomes" id="UP000277580"/>
    </source>
</evidence>
<dbReference type="InParanoid" id="A0A3N4KLN9"/>
<dbReference type="EMBL" id="ML119144">
    <property type="protein sequence ID" value="RPB10328.1"/>
    <property type="molecule type" value="Genomic_DNA"/>
</dbReference>
<dbReference type="InterPro" id="IPR032466">
    <property type="entry name" value="Metal_Hydrolase"/>
</dbReference>
<keyword evidence="3" id="KW-0479">Metal-binding</keyword>
<evidence type="ECO:0000256" key="3">
    <source>
        <dbReference type="ARBA" id="ARBA00022723"/>
    </source>
</evidence>
<dbReference type="GO" id="GO:0008296">
    <property type="term" value="F:3'-5'-DNA exonuclease activity"/>
    <property type="evidence" value="ECO:0007669"/>
    <property type="project" value="TreeGrafter"/>
</dbReference>
<evidence type="ECO:0000256" key="2">
    <source>
        <dbReference type="ARBA" id="ARBA00022722"/>
    </source>
</evidence>
<dbReference type="PANTHER" id="PTHR10060">
    <property type="entry name" value="TATD FAMILY DEOXYRIBONUCLEASE"/>
    <property type="match status" value="1"/>
</dbReference>
<name>A0A3N4KLN9_9PEZI</name>
<proteinExistence type="inferred from homology"/>
<keyword evidence="4" id="KW-0378">Hydrolase</keyword>
<keyword evidence="2" id="KW-0540">Nuclease</keyword>